<dbReference type="InterPro" id="IPR002545">
    <property type="entry name" value="CheW-lke_dom"/>
</dbReference>
<evidence type="ECO:0000259" key="1">
    <source>
        <dbReference type="PROSITE" id="PS50851"/>
    </source>
</evidence>
<evidence type="ECO:0000313" key="2">
    <source>
        <dbReference type="EMBL" id="GLS04562.1"/>
    </source>
</evidence>
<comment type="caution">
    <text evidence="2">The sequence shown here is derived from an EMBL/GenBank/DDBJ whole genome shotgun (WGS) entry which is preliminary data.</text>
</comment>
<protein>
    <submittedName>
        <fullName evidence="2">Chemotaxis protein CheW</fullName>
    </submittedName>
</protein>
<dbReference type="PANTHER" id="PTHR22617">
    <property type="entry name" value="CHEMOTAXIS SENSOR HISTIDINE KINASE-RELATED"/>
    <property type="match status" value="1"/>
</dbReference>
<sequence length="170" mass="17861">MSPVHAEAAARQYLSFGLAGEQFALPVAQVREIIEFNGLTEIPLLPEFLRGVLNLRGAVVPVIDLAVRFGKGRTGLARRTCVVIVELPDAGNAPPLGVLVEAVHEVLTVEAGQIEAPPALVGGIRAEFVEGLIRAGTRFVIALDLRQILSLDDLAALTGLSAQPAAALES</sequence>
<dbReference type="SMART" id="SM00260">
    <property type="entry name" value="CheW"/>
    <property type="match status" value="1"/>
</dbReference>
<name>A0ABQ6BT84_9NEIS</name>
<dbReference type="Gene3D" id="2.40.50.180">
    <property type="entry name" value="CheA-289, Domain 4"/>
    <property type="match status" value="1"/>
</dbReference>
<dbReference type="Pfam" id="PF01584">
    <property type="entry name" value="CheW"/>
    <property type="match status" value="1"/>
</dbReference>
<feature type="domain" description="CheW-like" evidence="1">
    <location>
        <begin position="10"/>
        <end position="154"/>
    </location>
</feature>
<dbReference type="RefSeq" id="WP_018748179.1">
    <property type="nucleotide sequence ID" value="NZ_BSOZ01000020.1"/>
</dbReference>
<dbReference type="PANTHER" id="PTHR22617:SF41">
    <property type="entry name" value="CHEMOTAXIS SIGNAL TRANSDUCTION SYSTEM ADAPTOR PROTEIN CHEW"/>
    <property type="match status" value="1"/>
</dbReference>
<dbReference type="SUPFAM" id="SSF50341">
    <property type="entry name" value="CheW-like"/>
    <property type="match status" value="1"/>
</dbReference>
<dbReference type="Proteomes" id="UP001156836">
    <property type="component" value="Unassembled WGS sequence"/>
</dbReference>
<keyword evidence="3" id="KW-1185">Reference proteome</keyword>
<dbReference type="PROSITE" id="PS50851">
    <property type="entry name" value="CHEW"/>
    <property type="match status" value="1"/>
</dbReference>
<dbReference type="EMBL" id="BSOZ01000020">
    <property type="protein sequence ID" value="GLS04562.1"/>
    <property type="molecule type" value="Genomic_DNA"/>
</dbReference>
<evidence type="ECO:0000313" key="3">
    <source>
        <dbReference type="Proteomes" id="UP001156836"/>
    </source>
</evidence>
<proteinExistence type="predicted"/>
<gene>
    <name evidence="2" type="primary">cheW-1_2</name>
    <name evidence="2" type="ORF">GCM10007860_17090</name>
</gene>
<accession>A0ABQ6BT84</accession>
<reference evidence="3" key="1">
    <citation type="journal article" date="2019" name="Int. J. Syst. Evol. Microbiol.">
        <title>The Global Catalogue of Microorganisms (GCM) 10K type strain sequencing project: providing services to taxonomists for standard genome sequencing and annotation.</title>
        <authorList>
            <consortium name="The Broad Institute Genomics Platform"/>
            <consortium name="The Broad Institute Genome Sequencing Center for Infectious Disease"/>
            <person name="Wu L."/>
            <person name="Ma J."/>
        </authorList>
    </citation>
    <scope>NUCLEOTIDE SEQUENCE [LARGE SCALE GENOMIC DNA]</scope>
    <source>
        <strain evidence="3">NBRC 104970</strain>
    </source>
</reference>
<dbReference type="InterPro" id="IPR039315">
    <property type="entry name" value="CheW"/>
</dbReference>
<dbReference type="InterPro" id="IPR036061">
    <property type="entry name" value="CheW-like_dom_sf"/>
</dbReference>
<dbReference type="Gene3D" id="2.30.30.40">
    <property type="entry name" value="SH3 Domains"/>
    <property type="match status" value="1"/>
</dbReference>
<organism evidence="2 3">
    <name type="scientific">Chitiniphilus shinanonensis</name>
    <dbReference type="NCBI Taxonomy" id="553088"/>
    <lineage>
        <taxon>Bacteria</taxon>
        <taxon>Pseudomonadati</taxon>
        <taxon>Pseudomonadota</taxon>
        <taxon>Betaproteobacteria</taxon>
        <taxon>Neisseriales</taxon>
        <taxon>Chitinibacteraceae</taxon>
        <taxon>Chitiniphilus</taxon>
    </lineage>
</organism>